<feature type="compositionally biased region" description="Low complexity" evidence="1">
    <location>
        <begin position="195"/>
        <end position="209"/>
    </location>
</feature>
<dbReference type="RefSeq" id="WP_121918355.1">
    <property type="nucleotide sequence ID" value="NZ_REFV01000016.1"/>
</dbReference>
<evidence type="ECO:0000313" key="2">
    <source>
        <dbReference type="EMBL" id="RMB56543.1"/>
    </source>
</evidence>
<accession>A0A3M0G3S1</accession>
<gene>
    <name evidence="2" type="ORF">EAX61_14130</name>
</gene>
<evidence type="ECO:0008006" key="4">
    <source>
        <dbReference type="Google" id="ProtNLM"/>
    </source>
</evidence>
<evidence type="ECO:0000256" key="1">
    <source>
        <dbReference type="SAM" id="MobiDB-lite"/>
    </source>
</evidence>
<reference evidence="2 3" key="1">
    <citation type="submission" date="2018-10" db="EMBL/GenBank/DDBJ databases">
        <title>Dokdonia luteus sp. nov., isolated from sea water.</title>
        <authorList>
            <person name="Zhou L.Y."/>
            <person name="Du Z.J."/>
        </authorList>
    </citation>
    <scope>NUCLEOTIDE SEQUENCE [LARGE SCALE GENOMIC DNA]</scope>
    <source>
        <strain evidence="2 3">SH27</strain>
    </source>
</reference>
<dbReference type="EMBL" id="REFV01000016">
    <property type="protein sequence ID" value="RMB56543.1"/>
    <property type="molecule type" value="Genomic_DNA"/>
</dbReference>
<comment type="caution">
    <text evidence="2">The sequence shown here is derived from an EMBL/GenBank/DDBJ whole genome shotgun (WGS) entry which is preliminary data.</text>
</comment>
<dbReference type="AlphaFoldDB" id="A0A3M0G3S1"/>
<name>A0A3M0G3S1_9FLAO</name>
<feature type="region of interest" description="Disordered" evidence="1">
    <location>
        <begin position="177"/>
        <end position="211"/>
    </location>
</feature>
<proteinExistence type="predicted"/>
<dbReference type="Proteomes" id="UP000281985">
    <property type="component" value="Unassembled WGS sequence"/>
</dbReference>
<protein>
    <recommendedName>
        <fullName evidence="4">Tetratricopeptide repeat protein</fullName>
    </recommendedName>
</protein>
<feature type="compositionally biased region" description="Acidic residues" evidence="1">
    <location>
        <begin position="183"/>
        <end position="194"/>
    </location>
</feature>
<sequence>MNTPTFTYLLEHPEHVTASQTVELRELLHDFPYFQSAHALYLKGLKNQESFAYNNALKVTAAHTADRSVLFDYITSQEFNQNNISEQIKLQEQRLRGIEIKELQDVTAQLDIEEMDKANKILDPSLFIEKVNSEMTSPSPEEMLEVGKPLSFDKQETHSFSEWLQFTSFKPIERTTTHSADANETDTPQEEEVSDSSSSSSSSSNMSTLSRKRKRDIIDTFIETNPKIKVSNDIKVDKKPFLKENFMSQESLMTETLARVYVEQKNYKKAKQAYRILSLKYPEKSGFFADQIRAVEQLEEK</sequence>
<dbReference type="OrthoDB" id="594666at2"/>
<keyword evidence="3" id="KW-1185">Reference proteome</keyword>
<evidence type="ECO:0000313" key="3">
    <source>
        <dbReference type="Proteomes" id="UP000281985"/>
    </source>
</evidence>
<organism evidence="2 3">
    <name type="scientific">Dokdonia sinensis</name>
    <dbReference type="NCBI Taxonomy" id="2479847"/>
    <lineage>
        <taxon>Bacteria</taxon>
        <taxon>Pseudomonadati</taxon>
        <taxon>Bacteroidota</taxon>
        <taxon>Flavobacteriia</taxon>
        <taxon>Flavobacteriales</taxon>
        <taxon>Flavobacteriaceae</taxon>
        <taxon>Dokdonia</taxon>
    </lineage>
</organism>